<evidence type="ECO:0000256" key="1">
    <source>
        <dbReference type="ARBA" id="ARBA00010990"/>
    </source>
</evidence>
<dbReference type="SUPFAM" id="SSF56214">
    <property type="entry name" value="4'-phosphopantetheinyl transferase"/>
    <property type="match status" value="2"/>
</dbReference>
<sequence length="232" mass="25701">MNSARLMTASLDDNFSLARLPAEMIAKSAGMNPTRRQQWRAGRALLAEALAVSCGCETLPELQISAQGKPFFADTSLPHFSLSHSKNHLQLLLCAAGEAGGDVEQIRPRAHYLDVAREAFSDTEFQWLMEQAEPQMAFWQLWCLREAWLKQQGGSVWQMDKICLNPALKSFTSEPATDTQLWYLADGSVMRALALPAGVSEPEEYAFNAASGDFIAQASRQWSAFSSRGLLR</sequence>
<dbReference type="InterPro" id="IPR037143">
    <property type="entry name" value="4-PPantetheinyl_Trfase_dom_sf"/>
</dbReference>
<dbReference type="GO" id="GO:0005829">
    <property type="term" value="C:cytosol"/>
    <property type="evidence" value="ECO:0007669"/>
    <property type="project" value="TreeGrafter"/>
</dbReference>
<comment type="caution">
    <text evidence="4">The sequence shown here is derived from an EMBL/GenBank/DDBJ whole genome shotgun (WGS) entry which is preliminary data.</text>
</comment>
<keyword evidence="2 4" id="KW-0808">Transferase</keyword>
<organism evidence="4 5">
    <name type="scientific">Rahnella woolbedingensis</name>
    <dbReference type="NCBI Taxonomy" id="1510574"/>
    <lineage>
        <taxon>Bacteria</taxon>
        <taxon>Pseudomonadati</taxon>
        <taxon>Pseudomonadota</taxon>
        <taxon>Gammaproteobacteria</taxon>
        <taxon>Enterobacterales</taxon>
        <taxon>Yersiniaceae</taxon>
        <taxon>Rahnella</taxon>
    </lineage>
</organism>
<evidence type="ECO:0000313" key="5">
    <source>
        <dbReference type="Proteomes" id="UP000284908"/>
    </source>
</evidence>
<proteinExistence type="inferred from homology"/>
<evidence type="ECO:0000313" key="4">
    <source>
        <dbReference type="EMBL" id="RJT46158.1"/>
    </source>
</evidence>
<dbReference type="GO" id="GO:0019878">
    <property type="term" value="P:lysine biosynthetic process via aminoadipic acid"/>
    <property type="evidence" value="ECO:0007669"/>
    <property type="project" value="TreeGrafter"/>
</dbReference>
<dbReference type="GO" id="GO:0000287">
    <property type="term" value="F:magnesium ion binding"/>
    <property type="evidence" value="ECO:0007669"/>
    <property type="project" value="InterPro"/>
</dbReference>
<dbReference type="PANTHER" id="PTHR12215:SF10">
    <property type="entry name" value="L-AMINOADIPATE-SEMIALDEHYDE DEHYDROGENASE-PHOSPHOPANTETHEINYL TRANSFERASE"/>
    <property type="match status" value="1"/>
</dbReference>
<dbReference type="PANTHER" id="PTHR12215">
    <property type="entry name" value="PHOSPHOPANTETHEINE TRANSFERASE"/>
    <property type="match status" value="1"/>
</dbReference>
<evidence type="ECO:0000256" key="2">
    <source>
        <dbReference type="ARBA" id="ARBA00022679"/>
    </source>
</evidence>
<feature type="domain" description="4'-phosphopantetheinyl transferase" evidence="3">
    <location>
        <begin position="100"/>
        <end position="156"/>
    </location>
</feature>
<dbReference type="InterPro" id="IPR008278">
    <property type="entry name" value="4-PPantetheinyl_Trfase_dom"/>
</dbReference>
<dbReference type="RefSeq" id="WP_120131842.1">
    <property type="nucleotide sequence ID" value="NZ_RAHH01000005.1"/>
</dbReference>
<dbReference type="Proteomes" id="UP000284908">
    <property type="component" value="Unassembled WGS sequence"/>
</dbReference>
<dbReference type="InterPro" id="IPR050559">
    <property type="entry name" value="P-Pant_transferase_sf"/>
</dbReference>
<reference evidence="4 5" key="1">
    <citation type="submission" date="2018-09" db="EMBL/GenBank/DDBJ databases">
        <authorList>
            <person name="Le Fleche-Mateos A."/>
        </authorList>
    </citation>
    <scope>NUCLEOTIDE SEQUENCE [LARGE SCALE GENOMIC DNA]</scope>
    <source>
        <strain evidence="4 5">DSM 27399</strain>
    </source>
</reference>
<evidence type="ECO:0000259" key="3">
    <source>
        <dbReference type="Pfam" id="PF01648"/>
    </source>
</evidence>
<dbReference type="GO" id="GO:0008897">
    <property type="term" value="F:holo-[acyl-carrier-protein] synthase activity"/>
    <property type="evidence" value="ECO:0007669"/>
    <property type="project" value="InterPro"/>
</dbReference>
<dbReference type="AlphaFoldDB" id="A0A419NCT0"/>
<dbReference type="OrthoDB" id="9808281at2"/>
<comment type="similarity">
    <text evidence="1">Belongs to the P-Pant transferase superfamily. Gsp/Sfp/HetI/AcpT family.</text>
</comment>
<keyword evidence="5" id="KW-1185">Reference proteome</keyword>
<dbReference type="Pfam" id="PF01648">
    <property type="entry name" value="ACPS"/>
    <property type="match status" value="1"/>
</dbReference>
<name>A0A419NCT0_9GAMM</name>
<protein>
    <submittedName>
        <fullName evidence="4">4'-phosphopantetheinyl transferase superfamily protein</fullName>
    </submittedName>
</protein>
<accession>A0A419NCT0</accession>
<dbReference type="EMBL" id="RAHH01000005">
    <property type="protein sequence ID" value="RJT46158.1"/>
    <property type="molecule type" value="Genomic_DNA"/>
</dbReference>
<dbReference type="Gene3D" id="3.90.470.20">
    <property type="entry name" value="4'-phosphopantetheinyl transferase domain"/>
    <property type="match status" value="1"/>
</dbReference>
<gene>
    <name evidence="4" type="ORF">D6C13_05670</name>
</gene>